<name>A0A8J4V944_9MYCE</name>
<feature type="region of interest" description="Disordered" evidence="1">
    <location>
        <begin position="1"/>
        <end position="27"/>
    </location>
</feature>
<dbReference type="AlphaFoldDB" id="A0A8J4V944"/>
<sequence length="282" mass="33363">MMEFMIQKSKNNSKKQKNGTFGRNSKWTEKNINRRELLNFNNHCNILCLYESLHKNNIPLDNVATIEKKLIKKGRKYLNQHYQNISGSPTNNYSNNKKICKTKPSPQSIKKSLEKIQNLELILNADYLGMNTPSVQDLNLVNYNFKFNLSSIRYILNRVLENKEIQIELWGIPTEKSKDKLEELRKNLIHNFGYNYPINQFKFYLTTFLLHPKESPFAKEKNFIRAQREPEFKNQFQLKFNSITRLANEMTTTTIPGPPNQLERDENESDFDGDLYNYCFQK</sequence>
<organism evidence="2 3">
    <name type="scientific">Polysphondylium violaceum</name>
    <dbReference type="NCBI Taxonomy" id="133409"/>
    <lineage>
        <taxon>Eukaryota</taxon>
        <taxon>Amoebozoa</taxon>
        <taxon>Evosea</taxon>
        <taxon>Eumycetozoa</taxon>
        <taxon>Dictyostelia</taxon>
        <taxon>Dictyosteliales</taxon>
        <taxon>Dictyosteliaceae</taxon>
        <taxon>Polysphondylium</taxon>
    </lineage>
</organism>
<proteinExistence type="predicted"/>
<evidence type="ECO:0000256" key="1">
    <source>
        <dbReference type="SAM" id="MobiDB-lite"/>
    </source>
</evidence>
<dbReference type="EMBL" id="AJWJ01000005">
    <property type="protein sequence ID" value="KAF2078407.1"/>
    <property type="molecule type" value="Genomic_DNA"/>
</dbReference>
<protein>
    <submittedName>
        <fullName evidence="2">Uncharacterized protein</fullName>
    </submittedName>
</protein>
<reference evidence="2" key="1">
    <citation type="submission" date="2020-01" db="EMBL/GenBank/DDBJ databases">
        <title>Development of genomics and gene disruption for Polysphondylium violaceum indicates a role for the polyketide synthase stlB in stalk morphogenesis.</title>
        <authorList>
            <person name="Narita B."/>
            <person name="Kawabe Y."/>
            <person name="Kin K."/>
            <person name="Saito T."/>
            <person name="Gibbs R."/>
            <person name="Kuspa A."/>
            <person name="Muzny D."/>
            <person name="Queller D."/>
            <person name="Richards S."/>
            <person name="Strassman J."/>
            <person name="Sucgang R."/>
            <person name="Worley K."/>
            <person name="Schaap P."/>
        </authorList>
    </citation>
    <scope>NUCLEOTIDE SEQUENCE</scope>
    <source>
        <strain evidence="2">QSvi11</strain>
    </source>
</reference>
<evidence type="ECO:0000313" key="3">
    <source>
        <dbReference type="Proteomes" id="UP000695562"/>
    </source>
</evidence>
<keyword evidence="3" id="KW-1185">Reference proteome</keyword>
<gene>
    <name evidence="2" type="ORF">CYY_000274</name>
</gene>
<accession>A0A8J4V944</accession>
<dbReference type="Proteomes" id="UP000695562">
    <property type="component" value="Unassembled WGS sequence"/>
</dbReference>
<evidence type="ECO:0000313" key="2">
    <source>
        <dbReference type="EMBL" id="KAF2078407.1"/>
    </source>
</evidence>
<comment type="caution">
    <text evidence="2">The sequence shown here is derived from an EMBL/GenBank/DDBJ whole genome shotgun (WGS) entry which is preliminary data.</text>
</comment>